<evidence type="ECO:0000313" key="2">
    <source>
        <dbReference type="Proteomes" id="UP000033187"/>
    </source>
</evidence>
<dbReference type="KEGG" id="fil:BN1229_v1_1878"/>
<dbReference type="SUPFAM" id="SSF53706">
    <property type="entry name" value="Formate dehydrogenase/DMSO reductase, domains 1-3"/>
    <property type="match status" value="1"/>
</dbReference>
<organism evidence="1 2">
    <name type="scientific">Candidatus Filomicrobium marinum</name>
    <dbReference type="NCBI Taxonomy" id="1608628"/>
    <lineage>
        <taxon>Bacteria</taxon>
        <taxon>Pseudomonadati</taxon>
        <taxon>Pseudomonadota</taxon>
        <taxon>Alphaproteobacteria</taxon>
        <taxon>Hyphomicrobiales</taxon>
        <taxon>Hyphomicrobiaceae</taxon>
        <taxon>Filomicrobium</taxon>
    </lineage>
</organism>
<dbReference type="RefSeq" id="WP_046478002.1">
    <property type="nucleotide sequence ID" value="NZ_LN829118.1"/>
</dbReference>
<name>A0A0D6JEQ7_9HYPH</name>
<dbReference type="AlphaFoldDB" id="A0A0D6JEQ7"/>
<dbReference type="EMBL" id="LN829119">
    <property type="protein sequence ID" value="CPR18819.1"/>
    <property type="molecule type" value="Genomic_DNA"/>
</dbReference>
<sequence length="425" mass="45180">MSEHAASQSFTNVPCPFCGMLCDDLEVARSDAGSLKVIKNGCPKSSSGFARSVSGAKPQISGRDVELSEAIQKVSELVRAAKQPLYSGSATDVDGMRAIMALADRSGGTVDHALSAALERNLSVLQSAGWIMSTLTEVRNRADVIVIVGTDVQKMHPRFFERIVCPPESMFDTTPEKRTIVFIGEGLDTSGAVGPRIGDVITLPCPSDQIGDVVSVLRARLRDFPVSGQDVAGIAISDLESLAALLRDAHYSVLVWSPAAFDFANGHLAVHTISEIVKDLNTTTRSGGLTLGGNEGLTTASSLCSWQSGFPLRVSYATGKPDYDPAIYSVDRMVTDGEGDLLVWVASISTQLAPPETNIPTVVLGTPGLQVKRQPEVFIPVGTPGVDHVGRLIRVDSVVSLPLQNLHRSELPRVADVLQAVRATL</sequence>
<gene>
    <name evidence="1" type="ORF">YBN1229_v1_1881</name>
</gene>
<proteinExistence type="predicted"/>
<dbReference type="Proteomes" id="UP000033187">
    <property type="component" value="Chromosome 1"/>
</dbReference>
<protein>
    <submittedName>
        <fullName evidence="1">Formylmethanofuran dehydrogenase subunit B</fullName>
    </submittedName>
</protein>
<dbReference type="KEGG" id="fiy:BN1229_v1_1881"/>
<keyword evidence="2" id="KW-1185">Reference proteome</keyword>
<reference evidence="2" key="1">
    <citation type="submission" date="2015-02" db="EMBL/GenBank/DDBJ databases">
        <authorList>
            <person name="Chooi Y.-H."/>
        </authorList>
    </citation>
    <scope>NUCLEOTIDE SEQUENCE [LARGE SCALE GENOMIC DNA]</scope>
    <source>
        <strain evidence="2">strain Y</strain>
    </source>
</reference>
<dbReference type="OrthoDB" id="7914675at2"/>
<evidence type="ECO:0000313" key="1">
    <source>
        <dbReference type="EMBL" id="CPR18819.1"/>
    </source>
</evidence>
<accession>A0A0D6JEQ7</accession>